<reference evidence="2 3" key="1">
    <citation type="journal article" date="2005" name="PLoS Biol.">
        <title>The genomes of Oryza sativa: a history of duplications.</title>
        <authorList>
            <person name="Yu J."/>
            <person name="Wang J."/>
            <person name="Lin W."/>
            <person name="Li S."/>
            <person name="Li H."/>
            <person name="Zhou J."/>
            <person name="Ni P."/>
            <person name="Dong W."/>
            <person name="Hu S."/>
            <person name="Zeng C."/>
            <person name="Zhang J."/>
            <person name="Zhang Y."/>
            <person name="Li R."/>
            <person name="Xu Z."/>
            <person name="Li S."/>
            <person name="Li X."/>
            <person name="Zheng H."/>
            <person name="Cong L."/>
            <person name="Lin L."/>
            <person name="Yin J."/>
            <person name="Geng J."/>
            <person name="Li G."/>
            <person name="Shi J."/>
            <person name="Liu J."/>
            <person name="Lv H."/>
            <person name="Li J."/>
            <person name="Wang J."/>
            <person name="Deng Y."/>
            <person name="Ran L."/>
            <person name="Shi X."/>
            <person name="Wang X."/>
            <person name="Wu Q."/>
            <person name="Li C."/>
            <person name="Ren X."/>
            <person name="Wang J."/>
            <person name="Wang X."/>
            <person name="Li D."/>
            <person name="Liu D."/>
            <person name="Zhang X."/>
            <person name="Ji Z."/>
            <person name="Zhao W."/>
            <person name="Sun Y."/>
            <person name="Zhang Z."/>
            <person name="Bao J."/>
            <person name="Han Y."/>
            <person name="Dong L."/>
            <person name="Ji J."/>
            <person name="Chen P."/>
            <person name="Wu S."/>
            <person name="Liu J."/>
            <person name="Xiao Y."/>
            <person name="Bu D."/>
            <person name="Tan J."/>
            <person name="Yang L."/>
            <person name="Ye C."/>
            <person name="Zhang J."/>
            <person name="Xu J."/>
            <person name="Zhou Y."/>
            <person name="Yu Y."/>
            <person name="Zhang B."/>
            <person name="Zhuang S."/>
            <person name="Wei H."/>
            <person name="Liu B."/>
            <person name="Lei M."/>
            <person name="Yu H."/>
            <person name="Li Y."/>
            <person name="Xu H."/>
            <person name="Wei S."/>
            <person name="He X."/>
            <person name="Fang L."/>
            <person name="Zhang Z."/>
            <person name="Zhang Y."/>
            <person name="Huang X."/>
            <person name="Su Z."/>
            <person name="Tong W."/>
            <person name="Li J."/>
            <person name="Tong Z."/>
            <person name="Li S."/>
            <person name="Ye J."/>
            <person name="Wang L."/>
            <person name="Fang L."/>
            <person name="Lei T."/>
            <person name="Chen C."/>
            <person name="Chen H."/>
            <person name="Xu Z."/>
            <person name="Li H."/>
            <person name="Huang H."/>
            <person name="Zhang F."/>
            <person name="Xu H."/>
            <person name="Li N."/>
            <person name="Zhao C."/>
            <person name="Li S."/>
            <person name="Dong L."/>
            <person name="Huang Y."/>
            <person name="Li L."/>
            <person name="Xi Y."/>
            <person name="Qi Q."/>
            <person name="Li W."/>
            <person name="Zhang B."/>
            <person name="Hu W."/>
            <person name="Zhang Y."/>
            <person name="Tian X."/>
            <person name="Jiao Y."/>
            <person name="Liang X."/>
            <person name="Jin J."/>
            <person name="Gao L."/>
            <person name="Zheng W."/>
            <person name="Hao B."/>
            <person name="Liu S."/>
            <person name="Wang W."/>
            <person name="Yuan L."/>
            <person name="Cao M."/>
            <person name="McDermott J."/>
            <person name="Samudrala R."/>
            <person name="Wang J."/>
            <person name="Wong G.K."/>
            <person name="Yang H."/>
        </authorList>
    </citation>
    <scope>NUCLEOTIDE SEQUENCE [LARGE SCALE GENOMIC DNA]</scope>
    <source>
        <strain evidence="3">cv. 93-11</strain>
    </source>
</reference>
<dbReference type="Proteomes" id="UP000007015">
    <property type="component" value="Chromosome 10"/>
</dbReference>
<evidence type="ECO:0000313" key="2">
    <source>
        <dbReference type="EMBL" id="EEC66625.1"/>
    </source>
</evidence>
<dbReference type="AlphaFoldDB" id="B8BFW6"/>
<name>B8BFW6_ORYSI</name>
<feature type="compositionally biased region" description="Basic and acidic residues" evidence="1">
    <location>
        <begin position="11"/>
        <end position="22"/>
    </location>
</feature>
<protein>
    <submittedName>
        <fullName evidence="2">Uncharacterized protein</fullName>
    </submittedName>
</protein>
<keyword evidence="3" id="KW-1185">Reference proteome</keyword>
<proteinExistence type="predicted"/>
<feature type="region of interest" description="Disordered" evidence="1">
    <location>
        <begin position="121"/>
        <end position="144"/>
    </location>
</feature>
<accession>B8BFW6</accession>
<dbReference type="Gramene" id="BGIOSGA032600-TA">
    <property type="protein sequence ID" value="BGIOSGA032600-PA"/>
    <property type="gene ID" value="BGIOSGA032600"/>
</dbReference>
<gene>
    <name evidence="2" type="ORF">OsI_32870</name>
</gene>
<organism evidence="2 3">
    <name type="scientific">Oryza sativa subsp. indica</name>
    <name type="common">Rice</name>
    <dbReference type="NCBI Taxonomy" id="39946"/>
    <lineage>
        <taxon>Eukaryota</taxon>
        <taxon>Viridiplantae</taxon>
        <taxon>Streptophyta</taxon>
        <taxon>Embryophyta</taxon>
        <taxon>Tracheophyta</taxon>
        <taxon>Spermatophyta</taxon>
        <taxon>Magnoliopsida</taxon>
        <taxon>Liliopsida</taxon>
        <taxon>Poales</taxon>
        <taxon>Poaceae</taxon>
        <taxon>BOP clade</taxon>
        <taxon>Oryzoideae</taxon>
        <taxon>Oryzeae</taxon>
        <taxon>Oryzinae</taxon>
        <taxon>Oryza</taxon>
        <taxon>Oryza sativa</taxon>
    </lineage>
</organism>
<feature type="compositionally biased region" description="Basic and acidic residues" evidence="1">
    <location>
        <begin position="131"/>
        <end position="144"/>
    </location>
</feature>
<feature type="region of interest" description="Disordered" evidence="1">
    <location>
        <begin position="1"/>
        <end position="105"/>
    </location>
</feature>
<feature type="compositionally biased region" description="Basic and acidic residues" evidence="1">
    <location>
        <begin position="81"/>
        <end position="103"/>
    </location>
</feature>
<sequence>MGHAGSGCPSSDRKVVGRREGGKVPVAFPRRYRLHRAVAQQPPRSAASHPTTSGGGEGTISAAAASAGPLLPPLHRPPPRPVRESGRDREARERDGEDKDGSDARVVCALCYSMTKIVPLAMGRAGSGRPSTDRKVVGREEEGQ</sequence>
<evidence type="ECO:0000313" key="3">
    <source>
        <dbReference type="Proteomes" id="UP000007015"/>
    </source>
</evidence>
<feature type="compositionally biased region" description="Pro residues" evidence="1">
    <location>
        <begin position="70"/>
        <end position="80"/>
    </location>
</feature>
<evidence type="ECO:0000256" key="1">
    <source>
        <dbReference type="SAM" id="MobiDB-lite"/>
    </source>
</evidence>
<dbReference type="EMBL" id="CM000135">
    <property type="protein sequence ID" value="EEC66625.1"/>
    <property type="molecule type" value="Genomic_DNA"/>
</dbReference>
<dbReference type="HOGENOM" id="CLU_1799646_0_0_1"/>
<feature type="compositionally biased region" description="Low complexity" evidence="1">
    <location>
        <begin position="59"/>
        <end position="69"/>
    </location>
</feature>